<keyword evidence="9" id="KW-1185">Reference proteome</keyword>
<gene>
    <name evidence="8" type="ORF">L21TH_0428</name>
</gene>
<proteinExistence type="inferred from homology"/>
<dbReference type="CDD" id="cd07043">
    <property type="entry name" value="STAS_anti-anti-sigma_factors"/>
    <property type="match status" value="1"/>
</dbReference>
<dbReference type="PANTHER" id="PTHR33495">
    <property type="entry name" value="ANTI-SIGMA FACTOR ANTAGONIST TM_1081-RELATED-RELATED"/>
    <property type="match status" value="1"/>
</dbReference>
<protein>
    <recommendedName>
        <fullName evidence="3 6">Anti-sigma F factor antagonist</fullName>
    </recommendedName>
    <alternativeName>
        <fullName evidence="6">Stage II sporulation protein</fullName>
    </alternativeName>
</protein>
<dbReference type="Pfam" id="PF01740">
    <property type="entry name" value="STAS"/>
    <property type="match status" value="1"/>
</dbReference>
<dbReference type="InterPro" id="IPR036513">
    <property type="entry name" value="STAS_dom_sf"/>
</dbReference>
<reference evidence="8 9" key="1">
    <citation type="journal article" date="2015" name="Geomicrobiol. J.">
        <title>Caldisalinibacter kiritimatiensis gen. nov., sp. nov., a moderately thermohalophilic thiosulfate-reducing bacterium from a hypersaline microbial mat.</title>
        <authorList>
            <person name="Ben Hania W."/>
            <person name="Joseph M."/>
            <person name="Fiebig A."/>
            <person name="Bunk B."/>
            <person name="Klenk H.-P."/>
            <person name="Fardeau M.-L."/>
            <person name="Spring S."/>
        </authorList>
    </citation>
    <scope>NUCLEOTIDE SEQUENCE [LARGE SCALE GENOMIC DNA]</scope>
    <source>
        <strain evidence="8 9">L21-TH-D2</strain>
    </source>
</reference>
<dbReference type="GO" id="GO:0043856">
    <property type="term" value="F:anti-sigma factor antagonist activity"/>
    <property type="evidence" value="ECO:0007669"/>
    <property type="project" value="InterPro"/>
</dbReference>
<evidence type="ECO:0000256" key="6">
    <source>
        <dbReference type="RuleBase" id="RU003749"/>
    </source>
</evidence>
<evidence type="ECO:0000256" key="2">
    <source>
        <dbReference type="ARBA" id="ARBA00009013"/>
    </source>
</evidence>
<dbReference type="SUPFAM" id="SSF52091">
    <property type="entry name" value="SpoIIaa-like"/>
    <property type="match status" value="1"/>
</dbReference>
<keyword evidence="4" id="KW-0597">Phosphoprotein</keyword>
<dbReference type="Proteomes" id="UP000013378">
    <property type="component" value="Unassembled WGS sequence"/>
</dbReference>
<evidence type="ECO:0000259" key="7">
    <source>
        <dbReference type="PROSITE" id="PS50801"/>
    </source>
</evidence>
<evidence type="ECO:0000313" key="9">
    <source>
        <dbReference type="Proteomes" id="UP000013378"/>
    </source>
</evidence>
<dbReference type="STRING" id="1304284.L21TH_0428"/>
<dbReference type="EMBL" id="ARZA01000054">
    <property type="protein sequence ID" value="EOD01507.1"/>
    <property type="molecule type" value="Genomic_DNA"/>
</dbReference>
<evidence type="ECO:0000256" key="3">
    <source>
        <dbReference type="ARBA" id="ARBA00020784"/>
    </source>
</evidence>
<dbReference type="NCBIfam" id="TIGR02886">
    <property type="entry name" value="spore_II_AA"/>
    <property type="match status" value="1"/>
</dbReference>
<evidence type="ECO:0000313" key="8">
    <source>
        <dbReference type="EMBL" id="EOD01507.1"/>
    </source>
</evidence>
<accession>R1AXY7</accession>
<comment type="function">
    <text evidence="1">In the phosphorylated form it could act as an anti-anti-sigma factor that counteracts SpoIIAB and thus releases sigma f from inhibition.</text>
</comment>
<dbReference type="AlphaFoldDB" id="R1AXY7"/>
<dbReference type="eggNOG" id="COG1366">
    <property type="taxonomic scope" value="Bacteria"/>
</dbReference>
<dbReference type="Gene3D" id="3.30.750.24">
    <property type="entry name" value="STAS domain"/>
    <property type="match status" value="1"/>
</dbReference>
<dbReference type="InterPro" id="IPR003658">
    <property type="entry name" value="Anti-sigma_ant"/>
</dbReference>
<comment type="caution">
    <text evidence="8">The sequence shown here is derived from an EMBL/GenBank/DDBJ whole genome shotgun (WGS) entry which is preliminary data.</text>
</comment>
<dbReference type="NCBIfam" id="TIGR00377">
    <property type="entry name" value="ant_ant_sig"/>
    <property type="match status" value="1"/>
</dbReference>
<organism evidence="8 9">
    <name type="scientific">Caldisalinibacter kiritimatiensis</name>
    <dbReference type="NCBI Taxonomy" id="1304284"/>
    <lineage>
        <taxon>Bacteria</taxon>
        <taxon>Bacillati</taxon>
        <taxon>Bacillota</taxon>
        <taxon>Tissierellia</taxon>
        <taxon>Tissierellales</taxon>
        <taxon>Thermohalobacteraceae</taxon>
        <taxon>Caldisalinibacter</taxon>
    </lineage>
</organism>
<feature type="domain" description="STAS" evidence="7">
    <location>
        <begin position="1"/>
        <end position="111"/>
    </location>
</feature>
<dbReference type="PATRIC" id="fig|1304284.3.peg.415"/>
<evidence type="ECO:0000256" key="5">
    <source>
        <dbReference type="ARBA" id="ARBA00022969"/>
    </source>
</evidence>
<name>R1AXY7_9FIRM</name>
<dbReference type="GO" id="GO:0045152">
    <property type="term" value="F:antisigma factor binding"/>
    <property type="evidence" value="ECO:0007669"/>
    <property type="project" value="InterPro"/>
</dbReference>
<evidence type="ECO:0000256" key="1">
    <source>
        <dbReference type="ARBA" id="ARBA00001976"/>
    </source>
</evidence>
<dbReference type="OrthoDB" id="9796601at2"/>
<dbReference type="PANTHER" id="PTHR33495:SF2">
    <property type="entry name" value="ANTI-SIGMA FACTOR ANTAGONIST TM_1081-RELATED"/>
    <property type="match status" value="1"/>
</dbReference>
<dbReference type="GO" id="GO:0030435">
    <property type="term" value="P:sporulation resulting in formation of a cellular spore"/>
    <property type="evidence" value="ECO:0007669"/>
    <property type="project" value="UniProtKB-KW"/>
</dbReference>
<dbReference type="PROSITE" id="PS50801">
    <property type="entry name" value="STAS"/>
    <property type="match status" value="1"/>
</dbReference>
<evidence type="ECO:0000256" key="4">
    <source>
        <dbReference type="ARBA" id="ARBA00022553"/>
    </source>
</evidence>
<keyword evidence="5" id="KW-0749">Sporulation</keyword>
<dbReference type="InterPro" id="IPR014237">
    <property type="entry name" value="Anti-sigma_F_ant"/>
</dbReference>
<sequence>MQLNFKVIDKTLVISFNGELDHHMADEVRTKIDSYYVEKSLKNIVFDLKGLNFMDSAGIGLIMGRYKIASQNGGKIYLINASSRVKKILNMSGMMKIVKIYDSLNDALDNL</sequence>
<dbReference type="InterPro" id="IPR002645">
    <property type="entry name" value="STAS_dom"/>
</dbReference>
<dbReference type="RefSeq" id="WP_006307898.1">
    <property type="nucleotide sequence ID" value="NZ_ARZA01000054.1"/>
</dbReference>
<comment type="similarity">
    <text evidence="2 6">Belongs to the anti-sigma-factor antagonist family.</text>
</comment>